<dbReference type="NCBIfam" id="TIGR01441">
    <property type="entry name" value="GPR"/>
    <property type="match status" value="1"/>
</dbReference>
<name>A0AAE3A4S6_9FIRM</name>
<reference evidence="5 6" key="1">
    <citation type="submission" date="2021-10" db="EMBL/GenBank/DDBJ databases">
        <title>Anaerobic single-cell dispensing facilitates the cultivation of human gut bacteria.</title>
        <authorList>
            <person name="Afrizal A."/>
        </authorList>
    </citation>
    <scope>NUCLEOTIDE SEQUENCE [LARGE SCALE GENOMIC DNA]</scope>
    <source>
        <strain evidence="5 6">CLA-AA-H276</strain>
    </source>
</reference>
<evidence type="ECO:0000256" key="4">
    <source>
        <dbReference type="HAMAP-Rule" id="MF_00626"/>
    </source>
</evidence>
<dbReference type="PIRSF" id="PIRSF019549">
    <property type="entry name" value="Peptidase_A25"/>
    <property type="match status" value="1"/>
</dbReference>
<dbReference type="AlphaFoldDB" id="A0AAE3A4S6"/>
<evidence type="ECO:0000256" key="1">
    <source>
        <dbReference type="ARBA" id="ARBA00022670"/>
    </source>
</evidence>
<comment type="caution">
    <text evidence="5">The sequence shown here is derived from an EMBL/GenBank/DDBJ whole genome shotgun (WGS) entry which is preliminary data.</text>
</comment>
<comment type="subunit">
    <text evidence="4">Homotetramer.</text>
</comment>
<comment type="PTM">
    <text evidence="4">Autoproteolytically processed. The inactive tetrameric zymogen termed p46 autoprocesses to a smaller form termed p41, which is active only during spore germination.</text>
</comment>
<dbReference type="RefSeq" id="WP_308458432.1">
    <property type="nucleotide sequence ID" value="NZ_JAJEPS010000001.1"/>
</dbReference>
<protein>
    <recommendedName>
        <fullName evidence="4">Germination protease</fullName>
        <ecNumber evidence="4">3.4.24.78</ecNumber>
    </recommendedName>
    <alternativeName>
        <fullName evidence="4">GPR endopeptidase</fullName>
    </alternativeName>
    <alternativeName>
        <fullName evidence="4">Germination proteinase</fullName>
    </alternativeName>
    <alternativeName>
        <fullName evidence="4">Spore protease</fullName>
    </alternativeName>
</protein>
<dbReference type="EC" id="3.4.24.78" evidence="4"/>
<comment type="similarity">
    <text evidence="4">Belongs to the peptidase A25 family.</text>
</comment>
<dbReference type="InterPro" id="IPR023430">
    <property type="entry name" value="Pept_HybD-like_dom_sf"/>
</dbReference>
<accession>A0AAE3A4S6</accession>
<dbReference type="EMBL" id="JAJEPS010000001">
    <property type="protein sequence ID" value="MCC2124902.1"/>
    <property type="molecule type" value="Genomic_DNA"/>
</dbReference>
<evidence type="ECO:0000256" key="2">
    <source>
        <dbReference type="ARBA" id="ARBA00022801"/>
    </source>
</evidence>
<keyword evidence="1 4" id="KW-0645">Protease</keyword>
<feature type="chain" id="PRO_5041757742" description="Germination protease" evidence="4">
    <location>
        <begin position="7"/>
        <end position="285"/>
    </location>
</feature>
<sequence>MKVRTDLALEERESFDGSGVEIHGVEVEESCDEERDVRLTRVKIVSERGAREMGKSRGTYLTLEAPGLASPDEDYHREVSEMIADLLRELTGTAESVLVAGLGNRDVTPDALGPQAVSNLMITRHLIREYGREMMGMDGCCVVSGIVPGVMAQTGMETSEILQGIIEETRPDLLIVIDALAARSTRRLGRTVQITDTGIQPGSGVGNHRGSLTKESLGIPVIAIGVPTVVEAAAIVYDAQGNCEKMPPHLNGMFVTPKNIDEMIKQLSFTLSEALNMVFSETKKA</sequence>
<comment type="catalytic activity">
    <reaction evidence="4">
        <text>Endopeptidase action with P4 Glu or Asp, P1 preferably Glu &gt; Asp, P1' hydrophobic and P2' Ala.</text>
        <dbReference type="EC" id="3.4.24.78"/>
    </reaction>
</comment>
<dbReference type="HAMAP" id="MF_00626">
    <property type="entry name" value="Germination_prot"/>
    <property type="match status" value="1"/>
</dbReference>
<evidence type="ECO:0000256" key="3">
    <source>
        <dbReference type="ARBA" id="ARBA00023145"/>
    </source>
</evidence>
<evidence type="ECO:0000313" key="5">
    <source>
        <dbReference type="EMBL" id="MCC2124902.1"/>
    </source>
</evidence>
<feature type="propeptide" id="PRO_5041757743" evidence="4">
    <location>
        <begin position="1"/>
        <end position="6"/>
    </location>
</feature>
<dbReference type="GO" id="GO:0009847">
    <property type="term" value="P:spore germination"/>
    <property type="evidence" value="ECO:0007669"/>
    <property type="project" value="UniProtKB-UniRule"/>
</dbReference>
<proteinExistence type="inferred from homology"/>
<dbReference type="Pfam" id="PF03418">
    <property type="entry name" value="Peptidase_A25"/>
    <property type="match status" value="1"/>
</dbReference>
<evidence type="ECO:0000313" key="6">
    <source>
        <dbReference type="Proteomes" id="UP001198220"/>
    </source>
</evidence>
<gene>
    <name evidence="4 5" type="primary">gpr</name>
    <name evidence="5" type="ORF">LKD36_01765</name>
</gene>
<keyword evidence="2 4" id="KW-0378">Hydrolase</keyword>
<comment type="function">
    <text evidence="4">Initiates the rapid degradation of small, acid-soluble proteins during spore germination.</text>
</comment>
<keyword evidence="6" id="KW-1185">Reference proteome</keyword>
<keyword evidence="3 4" id="KW-0865">Zymogen</keyword>
<dbReference type="Gene3D" id="3.40.50.1450">
    <property type="entry name" value="HybD-like"/>
    <property type="match status" value="1"/>
</dbReference>
<organism evidence="5 6">
    <name type="scientific">Hominiventricola filiformis</name>
    <dbReference type="NCBI Taxonomy" id="2885352"/>
    <lineage>
        <taxon>Bacteria</taxon>
        <taxon>Bacillati</taxon>
        <taxon>Bacillota</taxon>
        <taxon>Clostridia</taxon>
        <taxon>Lachnospirales</taxon>
        <taxon>Lachnospiraceae</taxon>
        <taxon>Hominiventricola</taxon>
    </lineage>
</organism>
<dbReference type="InterPro" id="IPR005080">
    <property type="entry name" value="Peptidase_A25"/>
</dbReference>
<dbReference type="Proteomes" id="UP001198220">
    <property type="component" value="Unassembled WGS sequence"/>
</dbReference>
<dbReference type="SUPFAM" id="SSF53163">
    <property type="entry name" value="HybD-like"/>
    <property type="match status" value="1"/>
</dbReference>
<dbReference type="GO" id="GO:0004222">
    <property type="term" value="F:metalloendopeptidase activity"/>
    <property type="evidence" value="ECO:0007669"/>
    <property type="project" value="UniProtKB-UniRule"/>
</dbReference>
<dbReference type="GO" id="GO:0006508">
    <property type="term" value="P:proteolysis"/>
    <property type="evidence" value="ECO:0007669"/>
    <property type="project" value="UniProtKB-UniRule"/>
</dbReference>